<dbReference type="SFLD" id="SFLDS00029">
    <property type="entry name" value="Radical_SAM"/>
    <property type="match status" value="1"/>
</dbReference>
<evidence type="ECO:0000259" key="5">
    <source>
        <dbReference type="Pfam" id="PF04055"/>
    </source>
</evidence>
<keyword evidence="3" id="KW-0408">Iron</keyword>
<dbReference type="EMBL" id="BAAABW010000023">
    <property type="protein sequence ID" value="GAA0360140.1"/>
    <property type="molecule type" value="Genomic_DNA"/>
</dbReference>
<comment type="caution">
    <text evidence="6">The sequence shown here is derived from an EMBL/GenBank/DDBJ whole genome shotgun (WGS) entry which is preliminary data.</text>
</comment>
<dbReference type="PANTHER" id="PTHR11228">
    <property type="entry name" value="RADICAL SAM DOMAIN PROTEIN"/>
    <property type="match status" value="1"/>
</dbReference>
<proteinExistence type="predicted"/>
<dbReference type="PANTHER" id="PTHR11228:SF7">
    <property type="entry name" value="PQQA PEPTIDE CYCLASE"/>
    <property type="match status" value="1"/>
</dbReference>
<dbReference type="InterPro" id="IPR007197">
    <property type="entry name" value="rSAM"/>
</dbReference>
<feature type="domain" description="Radical SAM core" evidence="5">
    <location>
        <begin position="51"/>
        <end position="201"/>
    </location>
</feature>
<dbReference type="CDD" id="cd01335">
    <property type="entry name" value="Radical_SAM"/>
    <property type="match status" value="1"/>
</dbReference>
<name>A0ABP3H3X3_9ACTN</name>
<evidence type="ECO:0000256" key="1">
    <source>
        <dbReference type="ARBA" id="ARBA00022691"/>
    </source>
</evidence>
<dbReference type="InterPro" id="IPR050377">
    <property type="entry name" value="Radical_SAM_PqqE_MftC-like"/>
</dbReference>
<protein>
    <recommendedName>
        <fullName evidence="5">Radical SAM core domain-containing protein</fullName>
    </recommendedName>
</protein>
<dbReference type="SUPFAM" id="SSF102114">
    <property type="entry name" value="Radical SAM enzymes"/>
    <property type="match status" value="1"/>
</dbReference>
<evidence type="ECO:0000256" key="3">
    <source>
        <dbReference type="ARBA" id="ARBA00023004"/>
    </source>
</evidence>
<dbReference type="InterPro" id="IPR058240">
    <property type="entry name" value="rSAM_sf"/>
</dbReference>
<keyword evidence="1" id="KW-0949">S-adenosyl-L-methionine</keyword>
<evidence type="ECO:0000313" key="7">
    <source>
        <dbReference type="Proteomes" id="UP001500063"/>
    </source>
</evidence>
<evidence type="ECO:0000256" key="2">
    <source>
        <dbReference type="ARBA" id="ARBA00022723"/>
    </source>
</evidence>
<organism evidence="6 7">
    <name type="scientific">Streptomyces blastmyceticus</name>
    <dbReference type="NCBI Taxonomy" id="68180"/>
    <lineage>
        <taxon>Bacteria</taxon>
        <taxon>Bacillati</taxon>
        <taxon>Actinomycetota</taxon>
        <taxon>Actinomycetes</taxon>
        <taxon>Kitasatosporales</taxon>
        <taxon>Streptomycetaceae</taxon>
        <taxon>Streptomyces</taxon>
    </lineage>
</organism>
<gene>
    <name evidence="6" type="ORF">GCM10010319_41930</name>
</gene>
<dbReference type="RefSeq" id="WP_344119831.1">
    <property type="nucleotide sequence ID" value="NZ_BAAABW010000023.1"/>
</dbReference>
<evidence type="ECO:0000256" key="4">
    <source>
        <dbReference type="ARBA" id="ARBA00023014"/>
    </source>
</evidence>
<dbReference type="Pfam" id="PF04055">
    <property type="entry name" value="Radical_SAM"/>
    <property type="match status" value="1"/>
</dbReference>
<keyword evidence="7" id="KW-1185">Reference proteome</keyword>
<reference evidence="7" key="1">
    <citation type="journal article" date="2019" name="Int. J. Syst. Evol. Microbiol.">
        <title>The Global Catalogue of Microorganisms (GCM) 10K type strain sequencing project: providing services to taxonomists for standard genome sequencing and annotation.</title>
        <authorList>
            <consortium name="The Broad Institute Genomics Platform"/>
            <consortium name="The Broad Institute Genome Sequencing Center for Infectious Disease"/>
            <person name="Wu L."/>
            <person name="Ma J."/>
        </authorList>
    </citation>
    <scope>NUCLEOTIDE SEQUENCE [LARGE SCALE GENOMIC DNA]</scope>
    <source>
        <strain evidence="7">JCM 4565</strain>
    </source>
</reference>
<dbReference type="SFLD" id="SFLDG01067">
    <property type="entry name" value="SPASM/twitch_domain_containing"/>
    <property type="match status" value="1"/>
</dbReference>
<keyword evidence="2" id="KW-0479">Metal-binding</keyword>
<dbReference type="InterPro" id="IPR013785">
    <property type="entry name" value="Aldolase_TIM"/>
</dbReference>
<evidence type="ECO:0000313" key="6">
    <source>
        <dbReference type="EMBL" id="GAA0360140.1"/>
    </source>
</evidence>
<dbReference type="Gene3D" id="3.20.20.70">
    <property type="entry name" value="Aldolase class I"/>
    <property type="match status" value="1"/>
</dbReference>
<accession>A0ABP3H3X3</accession>
<keyword evidence="4" id="KW-0411">Iron-sulfur</keyword>
<dbReference type="Proteomes" id="UP001500063">
    <property type="component" value="Unassembled WGS sequence"/>
</dbReference>
<sequence length="374" mass="42080">MQTAKLFNDHTFSKRDVLLLQGIDNYNREDLDILKEVRENGKPDAILSICVSTTSACNIRCWYCYALGNKKRNPQQLTVEEYRDLIDQAVDLGARTMIVCGDGEPTYDPALLDIVKHAVSRELMPVIVTNGTIMGNDRVSKHLHGLDGRDLTQYLSDVGASLLVKLETLDPALYESIVNVRGAWQKFEAGVERMIDAGFSRTWEQEDGTYTRLSFTGIATKENVESVPAMKQWARDRNAQFICKVPSPIGGALDQAETKLFPPAEVEQVRSLIDHYTDKRETLTPIVLDGDKCMTCLAWHLGPVITEEGYYVECYTSTDAKFGTVREKSLSQLLLDKAKGTDWDNPCPIKDRLYVQLTQKMQQKPQAEEVICTS</sequence>